<dbReference type="Proteomes" id="UP000184304">
    <property type="component" value="Unassembled WGS sequence"/>
</dbReference>
<evidence type="ECO:0000256" key="2">
    <source>
        <dbReference type="SAM" id="SignalP"/>
    </source>
</evidence>
<feature type="chain" id="PRO_5012634715" evidence="2">
    <location>
        <begin position="18"/>
        <end position="94"/>
    </location>
</feature>
<evidence type="ECO:0000313" key="4">
    <source>
        <dbReference type="Proteomes" id="UP000184304"/>
    </source>
</evidence>
<evidence type="ECO:0000313" key="3">
    <source>
        <dbReference type="EMBL" id="OJI83725.1"/>
    </source>
</evidence>
<feature type="non-terminal residue" evidence="3">
    <location>
        <position position="94"/>
    </location>
</feature>
<reference evidence="4" key="1">
    <citation type="journal article" date="2017" name="Genome Biol.">
        <title>Comparative genomics reveals high biological diversity and specific adaptations in the industrially and medically important fungal genus Aspergillus.</title>
        <authorList>
            <person name="de Vries R.P."/>
            <person name="Riley R."/>
            <person name="Wiebenga A."/>
            <person name="Aguilar-Osorio G."/>
            <person name="Amillis S."/>
            <person name="Uchima C.A."/>
            <person name="Anderluh G."/>
            <person name="Asadollahi M."/>
            <person name="Askin M."/>
            <person name="Barry K."/>
            <person name="Battaglia E."/>
            <person name="Bayram O."/>
            <person name="Benocci T."/>
            <person name="Braus-Stromeyer S.A."/>
            <person name="Caldana C."/>
            <person name="Canovas D."/>
            <person name="Cerqueira G.C."/>
            <person name="Chen F."/>
            <person name="Chen W."/>
            <person name="Choi C."/>
            <person name="Clum A."/>
            <person name="Dos Santos R.A."/>
            <person name="Damasio A.R."/>
            <person name="Diallinas G."/>
            <person name="Emri T."/>
            <person name="Fekete E."/>
            <person name="Flipphi M."/>
            <person name="Freyberg S."/>
            <person name="Gallo A."/>
            <person name="Gournas C."/>
            <person name="Habgood R."/>
            <person name="Hainaut M."/>
            <person name="Harispe M.L."/>
            <person name="Henrissat B."/>
            <person name="Hilden K.S."/>
            <person name="Hope R."/>
            <person name="Hossain A."/>
            <person name="Karabika E."/>
            <person name="Karaffa L."/>
            <person name="Karanyi Z."/>
            <person name="Krasevec N."/>
            <person name="Kuo A."/>
            <person name="Kusch H."/>
            <person name="LaButti K."/>
            <person name="Lagendijk E.L."/>
            <person name="Lapidus A."/>
            <person name="Levasseur A."/>
            <person name="Lindquist E."/>
            <person name="Lipzen A."/>
            <person name="Logrieco A.F."/>
            <person name="MacCabe A."/>
            <person name="Maekelae M.R."/>
            <person name="Malavazi I."/>
            <person name="Melin P."/>
            <person name="Meyer V."/>
            <person name="Mielnichuk N."/>
            <person name="Miskei M."/>
            <person name="Molnar A.P."/>
            <person name="Mule G."/>
            <person name="Ngan C.Y."/>
            <person name="Orejas M."/>
            <person name="Orosz E."/>
            <person name="Ouedraogo J.P."/>
            <person name="Overkamp K.M."/>
            <person name="Park H.-S."/>
            <person name="Perrone G."/>
            <person name="Piumi F."/>
            <person name="Punt P.J."/>
            <person name="Ram A.F."/>
            <person name="Ramon A."/>
            <person name="Rauscher S."/>
            <person name="Record E."/>
            <person name="Riano-Pachon D.M."/>
            <person name="Robert V."/>
            <person name="Roehrig J."/>
            <person name="Ruller R."/>
            <person name="Salamov A."/>
            <person name="Salih N.S."/>
            <person name="Samson R.A."/>
            <person name="Sandor E."/>
            <person name="Sanguinetti M."/>
            <person name="Schuetze T."/>
            <person name="Sepcic K."/>
            <person name="Shelest E."/>
            <person name="Sherlock G."/>
            <person name="Sophianopoulou V."/>
            <person name="Squina F.M."/>
            <person name="Sun H."/>
            <person name="Susca A."/>
            <person name="Todd R.B."/>
            <person name="Tsang A."/>
            <person name="Unkles S.E."/>
            <person name="van de Wiele N."/>
            <person name="van Rossen-Uffink D."/>
            <person name="Oliveira J.V."/>
            <person name="Vesth T.C."/>
            <person name="Visser J."/>
            <person name="Yu J.-H."/>
            <person name="Zhou M."/>
            <person name="Andersen M.R."/>
            <person name="Archer D.B."/>
            <person name="Baker S.E."/>
            <person name="Benoit I."/>
            <person name="Brakhage A.A."/>
            <person name="Braus G.H."/>
            <person name="Fischer R."/>
            <person name="Frisvad J.C."/>
            <person name="Goldman G.H."/>
            <person name="Houbraken J."/>
            <person name="Oakley B."/>
            <person name="Pocsi I."/>
            <person name="Scazzocchio C."/>
            <person name="Seiboth B."/>
            <person name="vanKuyk P.A."/>
            <person name="Wortman J."/>
            <person name="Dyer P.S."/>
            <person name="Grigoriev I.V."/>
        </authorList>
    </citation>
    <scope>NUCLEOTIDE SEQUENCE [LARGE SCALE GENOMIC DNA]</scope>
    <source>
        <strain evidence="4">CBS 134.48</strain>
    </source>
</reference>
<name>A0A1L9N3J9_ASPTC</name>
<gene>
    <name evidence="3" type="ORF">ASPTUDRAFT_201133</name>
</gene>
<feature type="compositionally biased region" description="Polar residues" evidence="1">
    <location>
        <begin position="62"/>
        <end position="94"/>
    </location>
</feature>
<evidence type="ECO:0000256" key="1">
    <source>
        <dbReference type="SAM" id="MobiDB-lite"/>
    </source>
</evidence>
<sequence length="94" mass="9217">MVKGGVALLAFAGPALAGVIARGGEPDIKTVVGPNYPVGTGTAPPPPPPIQFPTGTAPQPKPTTSHGTAPIKPTTSHGTAPIKPTTSHGTAPIK</sequence>
<protein>
    <submittedName>
        <fullName evidence="3">Uncharacterized protein</fullName>
    </submittedName>
</protein>
<dbReference type="OrthoDB" id="4506609at2759"/>
<keyword evidence="2" id="KW-0732">Signal</keyword>
<feature type="region of interest" description="Disordered" evidence="1">
    <location>
        <begin position="32"/>
        <end position="94"/>
    </location>
</feature>
<proteinExistence type="predicted"/>
<dbReference type="VEuPathDB" id="FungiDB:ASPTUDRAFT_201133"/>
<dbReference type="STRING" id="767770.A0A1L9N3J9"/>
<feature type="signal peptide" evidence="2">
    <location>
        <begin position="1"/>
        <end position="17"/>
    </location>
</feature>
<keyword evidence="4" id="KW-1185">Reference proteome</keyword>
<dbReference type="EMBL" id="KV878203">
    <property type="protein sequence ID" value="OJI83725.1"/>
    <property type="molecule type" value="Genomic_DNA"/>
</dbReference>
<accession>A0A1L9N3J9</accession>
<dbReference type="AlphaFoldDB" id="A0A1L9N3J9"/>
<organism evidence="3 4">
    <name type="scientific">Aspergillus tubingensis (strain CBS 134.48)</name>
    <dbReference type="NCBI Taxonomy" id="767770"/>
    <lineage>
        <taxon>Eukaryota</taxon>
        <taxon>Fungi</taxon>
        <taxon>Dikarya</taxon>
        <taxon>Ascomycota</taxon>
        <taxon>Pezizomycotina</taxon>
        <taxon>Eurotiomycetes</taxon>
        <taxon>Eurotiomycetidae</taxon>
        <taxon>Eurotiales</taxon>
        <taxon>Aspergillaceae</taxon>
        <taxon>Aspergillus</taxon>
        <taxon>Aspergillus subgen. Circumdati</taxon>
    </lineage>
</organism>